<evidence type="ECO:0000259" key="2">
    <source>
        <dbReference type="Pfam" id="PF16209"/>
    </source>
</evidence>
<proteinExistence type="predicted"/>
<dbReference type="AlphaFoldDB" id="A0A6P4FWP3"/>
<dbReference type="Pfam" id="PF16209">
    <property type="entry name" value="PhoLip_ATPase_N"/>
    <property type="match status" value="1"/>
</dbReference>
<sequence>MGAGQKKKDDPLRIQIGGIEGRQKQPLNRVTTTKYTWLTFLPLNFYEQFRRAVYFYFLIITIVSFFVNETISPYVSLIPLLFVMVITALKEGLEDLSRSKSDKLVNTAR</sequence>
<dbReference type="GO" id="GO:0005886">
    <property type="term" value="C:plasma membrane"/>
    <property type="evidence" value="ECO:0007669"/>
    <property type="project" value="TreeGrafter"/>
</dbReference>
<accession>A0A6P4FWP3</accession>
<dbReference type="RefSeq" id="XP_016991898.1">
    <property type="nucleotide sequence ID" value="XM_017136409.1"/>
</dbReference>
<reference evidence="3" key="1">
    <citation type="submission" date="2025-08" db="UniProtKB">
        <authorList>
            <consortium name="RefSeq"/>
        </authorList>
    </citation>
    <scope>IDENTIFICATION</scope>
</reference>
<feature type="domain" description="P-type ATPase N-terminal" evidence="2">
    <location>
        <begin position="23"/>
        <end position="74"/>
    </location>
</feature>
<protein>
    <submittedName>
        <fullName evidence="3">Probable phospholipid-transporting ATPase IH</fullName>
    </submittedName>
</protein>
<dbReference type="GO" id="GO:0140326">
    <property type="term" value="F:ATPase-coupled intramembrane lipid transporter activity"/>
    <property type="evidence" value="ECO:0007669"/>
    <property type="project" value="TreeGrafter"/>
</dbReference>
<dbReference type="PANTHER" id="PTHR24092">
    <property type="entry name" value="PROBABLE PHOSPHOLIPID-TRANSPORTING ATPASE"/>
    <property type="match status" value="1"/>
</dbReference>
<feature type="non-terminal residue" evidence="3">
    <location>
        <position position="109"/>
    </location>
</feature>
<feature type="transmembrane region" description="Helical" evidence="1">
    <location>
        <begin position="52"/>
        <end position="68"/>
    </location>
</feature>
<dbReference type="OrthoDB" id="377733at2759"/>
<evidence type="ECO:0000256" key="1">
    <source>
        <dbReference type="SAM" id="Phobius"/>
    </source>
</evidence>
<organism evidence="3">
    <name type="scientific">Drosophila rhopaloa</name>
    <name type="common">Fruit fly</name>
    <dbReference type="NCBI Taxonomy" id="1041015"/>
    <lineage>
        <taxon>Eukaryota</taxon>
        <taxon>Metazoa</taxon>
        <taxon>Ecdysozoa</taxon>
        <taxon>Arthropoda</taxon>
        <taxon>Hexapoda</taxon>
        <taxon>Insecta</taxon>
        <taxon>Pterygota</taxon>
        <taxon>Neoptera</taxon>
        <taxon>Endopterygota</taxon>
        <taxon>Diptera</taxon>
        <taxon>Brachycera</taxon>
        <taxon>Muscomorpha</taxon>
        <taxon>Ephydroidea</taxon>
        <taxon>Drosophilidae</taxon>
        <taxon>Drosophila</taxon>
        <taxon>Sophophora</taxon>
    </lineage>
</organism>
<keyword evidence="1" id="KW-0812">Transmembrane</keyword>
<dbReference type="SUPFAM" id="SSF81665">
    <property type="entry name" value="Calcium ATPase, transmembrane domain M"/>
    <property type="match status" value="1"/>
</dbReference>
<dbReference type="GO" id="GO:0045332">
    <property type="term" value="P:phospholipid translocation"/>
    <property type="evidence" value="ECO:0007669"/>
    <property type="project" value="TreeGrafter"/>
</dbReference>
<keyword evidence="1" id="KW-0472">Membrane</keyword>
<keyword evidence="1" id="KW-1133">Transmembrane helix</keyword>
<dbReference type="PANTHER" id="PTHR24092:SF175">
    <property type="entry name" value="PHOSPHOLIPID-TRANSPORTING ATPASE"/>
    <property type="match status" value="1"/>
</dbReference>
<dbReference type="InterPro" id="IPR023298">
    <property type="entry name" value="ATPase_P-typ_TM_dom_sf"/>
</dbReference>
<name>A0A6P4FWP3_DRORH</name>
<evidence type="ECO:0000313" key="3">
    <source>
        <dbReference type="RefSeq" id="XP_016991898.1"/>
    </source>
</evidence>
<gene>
    <name evidence="3" type="primary">LOC108053694</name>
</gene>
<dbReference type="InterPro" id="IPR032631">
    <property type="entry name" value="P-type_ATPase_N"/>
</dbReference>
<dbReference type="GO" id="GO:0005783">
    <property type="term" value="C:endoplasmic reticulum"/>
    <property type="evidence" value="ECO:0007669"/>
    <property type="project" value="TreeGrafter"/>
</dbReference>